<dbReference type="InterPro" id="IPR005814">
    <property type="entry name" value="Aminotrans_3"/>
</dbReference>
<evidence type="ECO:0000256" key="1">
    <source>
        <dbReference type="ARBA" id="ARBA00001933"/>
    </source>
</evidence>
<accession>A0A6P2C3G1</accession>
<dbReference type="InterPro" id="IPR015424">
    <property type="entry name" value="PyrdxlP-dep_Trfase"/>
</dbReference>
<dbReference type="NCBIfam" id="NF005453">
    <property type="entry name" value="PRK07046.1"/>
    <property type="match status" value="1"/>
</dbReference>
<keyword evidence="4" id="KW-0808">Transferase</keyword>
<dbReference type="PANTHER" id="PTHR43713">
    <property type="entry name" value="GLUTAMATE-1-SEMIALDEHYDE 2,1-AMINOMUTASE"/>
    <property type="match status" value="1"/>
</dbReference>
<organism evidence="4 5">
    <name type="scientific">Trebonia kvetii</name>
    <dbReference type="NCBI Taxonomy" id="2480626"/>
    <lineage>
        <taxon>Bacteria</taxon>
        <taxon>Bacillati</taxon>
        <taxon>Actinomycetota</taxon>
        <taxon>Actinomycetes</taxon>
        <taxon>Streptosporangiales</taxon>
        <taxon>Treboniaceae</taxon>
        <taxon>Trebonia</taxon>
    </lineage>
</organism>
<comment type="similarity">
    <text evidence="3">Belongs to the class-III pyridoxal-phosphate-dependent aminotransferase family.</text>
</comment>
<dbReference type="PANTHER" id="PTHR43713:SF3">
    <property type="entry name" value="GLUTAMATE-1-SEMIALDEHYDE 2,1-AMINOMUTASE 1, CHLOROPLASTIC-RELATED"/>
    <property type="match status" value="1"/>
</dbReference>
<dbReference type="GO" id="GO:0030170">
    <property type="term" value="F:pyridoxal phosphate binding"/>
    <property type="evidence" value="ECO:0007669"/>
    <property type="project" value="InterPro"/>
</dbReference>
<comment type="caution">
    <text evidence="4">The sequence shown here is derived from an EMBL/GenBank/DDBJ whole genome shotgun (WGS) entry which is preliminary data.</text>
</comment>
<keyword evidence="4" id="KW-0032">Aminotransferase</keyword>
<dbReference type="GO" id="GO:0008483">
    <property type="term" value="F:transaminase activity"/>
    <property type="evidence" value="ECO:0007669"/>
    <property type="project" value="UniProtKB-KW"/>
</dbReference>
<dbReference type="Pfam" id="PF00202">
    <property type="entry name" value="Aminotran_3"/>
    <property type="match status" value="1"/>
</dbReference>
<comment type="cofactor">
    <cofactor evidence="1">
        <name>pyridoxal 5'-phosphate</name>
        <dbReference type="ChEBI" id="CHEBI:597326"/>
    </cofactor>
</comment>
<evidence type="ECO:0000313" key="5">
    <source>
        <dbReference type="Proteomes" id="UP000460272"/>
    </source>
</evidence>
<evidence type="ECO:0000313" key="4">
    <source>
        <dbReference type="EMBL" id="TVZ04053.1"/>
    </source>
</evidence>
<dbReference type="Gene3D" id="3.40.640.10">
    <property type="entry name" value="Type I PLP-dependent aspartate aminotransferase-like (Major domain)"/>
    <property type="match status" value="1"/>
</dbReference>
<dbReference type="EMBL" id="RPFW01000003">
    <property type="protein sequence ID" value="TVZ04053.1"/>
    <property type="molecule type" value="Genomic_DNA"/>
</dbReference>
<dbReference type="RefSeq" id="WP_145853923.1">
    <property type="nucleotide sequence ID" value="NZ_RPFW01000003.1"/>
</dbReference>
<dbReference type="Gene3D" id="3.90.1150.10">
    <property type="entry name" value="Aspartate Aminotransferase, domain 1"/>
    <property type="match status" value="1"/>
</dbReference>
<dbReference type="SUPFAM" id="SSF53383">
    <property type="entry name" value="PLP-dependent transferases"/>
    <property type="match status" value="1"/>
</dbReference>
<keyword evidence="5" id="KW-1185">Reference proteome</keyword>
<dbReference type="OrthoDB" id="9801052at2"/>
<evidence type="ECO:0000256" key="2">
    <source>
        <dbReference type="ARBA" id="ARBA00022898"/>
    </source>
</evidence>
<gene>
    <name evidence="4" type="ORF">EAS64_16680</name>
</gene>
<dbReference type="InterPro" id="IPR015422">
    <property type="entry name" value="PyrdxlP-dep_Trfase_small"/>
</dbReference>
<dbReference type="AlphaFoldDB" id="A0A6P2C3G1"/>
<dbReference type="InterPro" id="IPR015421">
    <property type="entry name" value="PyrdxlP-dep_Trfase_major"/>
</dbReference>
<sequence length="457" mass="48246">MSLVTAINRDRLAALVKREQDSYAANFPRSRAAFDGAGEHLLGGVPMTWMRMWPGGFPVYQAAARGARLSDIDGHELIDFCLGDTGAMAGHSPAPVTEAVARRYTELGGATTMLPTEDAAWVAAELARRFGVSHWSFTLSATDANRWAIRVARQLTRRTKILVFSYCYHGSVDETFIVVGPDGRPVSRAGNVGAPVDPVTTTRVVEFNDPAALERELAHGDVAAVLMEPALTNIGIVLPRDGYLAQVRELTRAAGTLLINDETHTFSAGPGGCTRAWGLDPDMVTIGKSIGGGVPCGAYGLDAGLAERILSDDSADIEDVGGVGGTLAGNALSVAAMRACLGSVLTDAAFAGMTEVAAGYTESVRAVLAAKSVPWSISQLGARAEYRFTPEPPVTGGESAAAADVDLDEYMHLYTLNRGILMTPFHNMALMSPMTTKSDVDAHTAVFTEAVSELLGE</sequence>
<dbReference type="Proteomes" id="UP000460272">
    <property type="component" value="Unassembled WGS sequence"/>
</dbReference>
<name>A0A6P2C3G1_9ACTN</name>
<protein>
    <submittedName>
        <fullName evidence="4">Aminotransferase class III-fold pyridoxal phosphate-dependent enzyme</fullName>
    </submittedName>
</protein>
<evidence type="ECO:0000256" key="3">
    <source>
        <dbReference type="RuleBase" id="RU003560"/>
    </source>
</evidence>
<reference evidence="4 5" key="1">
    <citation type="submission" date="2018-11" db="EMBL/GenBank/DDBJ databases">
        <title>Trebonia kvetii gen.nov., sp.nov., a novel acidophilic actinobacterium, and proposal of the new actinobacterial family Treboniaceae fam. nov.</title>
        <authorList>
            <person name="Rapoport D."/>
            <person name="Sagova-Mareckova M."/>
            <person name="Sedlacek I."/>
            <person name="Provaznik J."/>
            <person name="Kralova S."/>
            <person name="Pavlinic D."/>
            <person name="Benes V."/>
            <person name="Kopecky J."/>
        </authorList>
    </citation>
    <scope>NUCLEOTIDE SEQUENCE [LARGE SCALE GENOMIC DNA]</scope>
    <source>
        <strain evidence="4 5">15Tr583</strain>
    </source>
</reference>
<proteinExistence type="inferred from homology"/>
<keyword evidence="2 3" id="KW-0663">Pyridoxal phosphate</keyword>